<feature type="transmembrane region" description="Helical" evidence="1">
    <location>
        <begin position="49"/>
        <end position="68"/>
    </location>
</feature>
<name>A0A1I2IDH9_9BACL</name>
<evidence type="ECO:0000259" key="2">
    <source>
        <dbReference type="Pfam" id="PF19701"/>
    </source>
</evidence>
<gene>
    <name evidence="3" type="ORF">SAMN04487969_13441</name>
</gene>
<accession>A0A1I2IDH9</accession>
<keyword evidence="1" id="KW-0472">Membrane</keyword>
<evidence type="ECO:0000313" key="3">
    <source>
        <dbReference type="EMBL" id="SFF40442.1"/>
    </source>
</evidence>
<sequence>MFGIILVIAVGGLNVTIPRKLLFLSSLMLRYKNGNFTIAPEEPSLFMVIMYRILGSFFIAIGVFLFVMRLKGLF</sequence>
<evidence type="ECO:0000256" key="1">
    <source>
        <dbReference type="SAM" id="Phobius"/>
    </source>
</evidence>
<dbReference type="Proteomes" id="UP000183410">
    <property type="component" value="Unassembled WGS sequence"/>
</dbReference>
<proteinExistence type="predicted"/>
<keyword evidence="1" id="KW-0812">Transmembrane</keyword>
<keyword evidence="4" id="KW-1185">Reference proteome</keyword>
<keyword evidence="1" id="KW-1133">Transmembrane helix</keyword>
<protein>
    <recommendedName>
        <fullName evidence="2">DUF6199 domain-containing protein</fullName>
    </recommendedName>
</protein>
<dbReference type="Pfam" id="PF19701">
    <property type="entry name" value="DUF6199"/>
    <property type="match status" value="1"/>
</dbReference>
<evidence type="ECO:0000313" key="4">
    <source>
        <dbReference type="Proteomes" id="UP000183410"/>
    </source>
</evidence>
<dbReference type="RefSeq" id="WP_046234646.1">
    <property type="nucleotide sequence ID" value="NZ_FONN01000034.1"/>
</dbReference>
<organism evidence="3 4">
    <name type="scientific">Paenibacillus algorifonticola</name>
    <dbReference type="NCBI Taxonomy" id="684063"/>
    <lineage>
        <taxon>Bacteria</taxon>
        <taxon>Bacillati</taxon>
        <taxon>Bacillota</taxon>
        <taxon>Bacilli</taxon>
        <taxon>Bacillales</taxon>
        <taxon>Paenibacillaceae</taxon>
        <taxon>Paenibacillus</taxon>
    </lineage>
</organism>
<reference evidence="4" key="1">
    <citation type="submission" date="2016-10" db="EMBL/GenBank/DDBJ databases">
        <authorList>
            <person name="Varghese N."/>
            <person name="Submissions S."/>
        </authorList>
    </citation>
    <scope>NUCLEOTIDE SEQUENCE [LARGE SCALE GENOMIC DNA]</scope>
    <source>
        <strain evidence="4">CGMCC 1.10223</strain>
    </source>
</reference>
<dbReference type="AlphaFoldDB" id="A0A1I2IDH9"/>
<feature type="domain" description="DUF6199" evidence="2">
    <location>
        <begin position="2"/>
        <end position="68"/>
    </location>
</feature>
<dbReference type="InterPro" id="IPR045679">
    <property type="entry name" value="DUF6199"/>
</dbReference>
<dbReference type="EMBL" id="FONN01000034">
    <property type="protein sequence ID" value="SFF40442.1"/>
    <property type="molecule type" value="Genomic_DNA"/>
</dbReference>